<gene>
    <name evidence="2" type="ORF">FA13DRAFT_1712327</name>
</gene>
<feature type="compositionally biased region" description="Polar residues" evidence="1">
    <location>
        <begin position="160"/>
        <end position="184"/>
    </location>
</feature>
<evidence type="ECO:0000313" key="3">
    <source>
        <dbReference type="Proteomes" id="UP000298030"/>
    </source>
</evidence>
<feature type="region of interest" description="Disordered" evidence="1">
    <location>
        <begin position="142"/>
        <end position="209"/>
    </location>
</feature>
<reference evidence="2 3" key="1">
    <citation type="journal article" date="2019" name="Nat. Ecol. Evol.">
        <title>Megaphylogeny resolves global patterns of mushroom evolution.</title>
        <authorList>
            <person name="Varga T."/>
            <person name="Krizsan K."/>
            <person name="Foldi C."/>
            <person name="Dima B."/>
            <person name="Sanchez-Garcia M."/>
            <person name="Sanchez-Ramirez S."/>
            <person name="Szollosi G.J."/>
            <person name="Szarkandi J.G."/>
            <person name="Papp V."/>
            <person name="Albert L."/>
            <person name="Andreopoulos W."/>
            <person name="Angelini C."/>
            <person name="Antonin V."/>
            <person name="Barry K.W."/>
            <person name="Bougher N.L."/>
            <person name="Buchanan P."/>
            <person name="Buyck B."/>
            <person name="Bense V."/>
            <person name="Catcheside P."/>
            <person name="Chovatia M."/>
            <person name="Cooper J."/>
            <person name="Damon W."/>
            <person name="Desjardin D."/>
            <person name="Finy P."/>
            <person name="Geml J."/>
            <person name="Haridas S."/>
            <person name="Hughes K."/>
            <person name="Justo A."/>
            <person name="Karasinski D."/>
            <person name="Kautmanova I."/>
            <person name="Kiss B."/>
            <person name="Kocsube S."/>
            <person name="Kotiranta H."/>
            <person name="LaButti K.M."/>
            <person name="Lechner B.E."/>
            <person name="Liimatainen K."/>
            <person name="Lipzen A."/>
            <person name="Lukacs Z."/>
            <person name="Mihaltcheva S."/>
            <person name="Morgado L.N."/>
            <person name="Niskanen T."/>
            <person name="Noordeloos M.E."/>
            <person name="Ohm R.A."/>
            <person name="Ortiz-Santana B."/>
            <person name="Ovrebo C."/>
            <person name="Racz N."/>
            <person name="Riley R."/>
            <person name="Savchenko A."/>
            <person name="Shiryaev A."/>
            <person name="Soop K."/>
            <person name="Spirin V."/>
            <person name="Szebenyi C."/>
            <person name="Tomsovsky M."/>
            <person name="Tulloss R.E."/>
            <person name="Uehling J."/>
            <person name="Grigoriev I.V."/>
            <person name="Vagvolgyi C."/>
            <person name="Papp T."/>
            <person name="Martin F.M."/>
            <person name="Miettinen O."/>
            <person name="Hibbett D.S."/>
            <person name="Nagy L.G."/>
        </authorList>
    </citation>
    <scope>NUCLEOTIDE SEQUENCE [LARGE SCALE GENOMIC DNA]</scope>
    <source>
        <strain evidence="2 3">FP101781</strain>
    </source>
</reference>
<sequence>MLAADTVSWLRDVDARLVDWSSNASRGWGEGERISLILRLQRENQGIPSHRSRPKSSRALRKLRRCGRMLRGETVGWCSNKGRIDAGGVNAEALRRGRWLVPRERIILARVKRLRVRGIVRSRLTFDVHGWGHGIHPHIIPTDLAHPTPMPRHSDADTLTLESPSSADANQETASLNTAVQQGPPQRGMGTQRRKGPVRPPQRESMERK</sequence>
<accession>A0A4Y7T0Y4</accession>
<organism evidence="2 3">
    <name type="scientific">Coprinellus micaceus</name>
    <name type="common">Glistening ink-cap mushroom</name>
    <name type="synonym">Coprinus micaceus</name>
    <dbReference type="NCBI Taxonomy" id="71717"/>
    <lineage>
        <taxon>Eukaryota</taxon>
        <taxon>Fungi</taxon>
        <taxon>Dikarya</taxon>
        <taxon>Basidiomycota</taxon>
        <taxon>Agaricomycotina</taxon>
        <taxon>Agaricomycetes</taxon>
        <taxon>Agaricomycetidae</taxon>
        <taxon>Agaricales</taxon>
        <taxon>Agaricineae</taxon>
        <taxon>Psathyrellaceae</taxon>
        <taxon>Coprinellus</taxon>
    </lineage>
</organism>
<proteinExistence type="predicted"/>
<dbReference type="Proteomes" id="UP000298030">
    <property type="component" value="Unassembled WGS sequence"/>
</dbReference>
<protein>
    <submittedName>
        <fullName evidence="2">Uncharacterized protein</fullName>
    </submittedName>
</protein>
<dbReference type="EMBL" id="QPFP01000037">
    <property type="protein sequence ID" value="TEB27805.1"/>
    <property type="molecule type" value="Genomic_DNA"/>
</dbReference>
<evidence type="ECO:0000313" key="2">
    <source>
        <dbReference type="EMBL" id="TEB27805.1"/>
    </source>
</evidence>
<keyword evidence="3" id="KW-1185">Reference proteome</keyword>
<comment type="caution">
    <text evidence="2">The sequence shown here is derived from an EMBL/GenBank/DDBJ whole genome shotgun (WGS) entry which is preliminary data.</text>
</comment>
<evidence type="ECO:0000256" key="1">
    <source>
        <dbReference type="SAM" id="MobiDB-lite"/>
    </source>
</evidence>
<name>A0A4Y7T0Y4_COPMI</name>
<dbReference type="AlphaFoldDB" id="A0A4Y7T0Y4"/>